<dbReference type="GO" id="GO:0060027">
    <property type="term" value="P:convergent extension involved in gastrulation"/>
    <property type="evidence" value="ECO:0007669"/>
    <property type="project" value="UniProtKB-ARBA"/>
</dbReference>
<keyword evidence="15" id="KW-0677">Repeat</keyword>
<evidence type="ECO:0000256" key="13">
    <source>
        <dbReference type="ARBA" id="ARBA00022723"/>
    </source>
</evidence>
<evidence type="ECO:0000256" key="19">
    <source>
        <dbReference type="ARBA" id="ARBA00022949"/>
    </source>
</evidence>
<dbReference type="Pfam" id="PF00576">
    <property type="entry name" value="Transthyretin"/>
    <property type="match status" value="1"/>
</dbReference>
<dbReference type="InterPro" id="IPR020894">
    <property type="entry name" value="Cadherin_CS"/>
</dbReference>
<feature type="non-terminal residue" evidence="30">
    <location>
        <position position="4367"/>
    </location>
</feature>
<keyword evidence="8" id="KW-0964">Secreted</keyword>
<dbReference type="Gene3D" id="4.10.900.10">
    <property type="entry name" value="TCF3-CBD (Catenin binding domain)"/>
    <property type="match status" value="5"/>
</dbReference>
<evidence type="ECO:0000256" key="2">
    <source>
        <dbReference type="ARBA" id="ARBA00004568"/>
    </source>
</evidence>
<organism evidence="30 31">
    <name type="scientific">Atractosteus spatula</name>
    <name type="common">Alligator gar</name>
    <name type="synonym">Lepisosteus spatula</name>
    <dbReference type="NCBI Taxonomy" id="7917"/>
    <lineage>
        <taxon>Eukaryota</taxon>
        <taxon>Metazoa</taxon>
        <taxon>Chordata</taxon>
        <taxon>Craniata</taxon>
        <taxon>Vertebrata</taxon>
        <taxon>Euteleostomi</taxon>
        <taxon>Actinopterygii</taxon>
        <taxon>Neopterygii</taxon>
        <taxon>Holostei</taxon>
        <taxon>Semionotiformes</taxon>
        <taxon>Lepisosteidae</taxon>
        <taxon>Atractosteus</taxon>
    </lineage>
</organism>
<keyword evidence="17 25" id="KW-0130">Cell adhesion</keyword>
<evidence type="ECO:0000256" key="28">
    <source>
        <dbReference type="SAM" id="Phobius"/>
    </source>
</evidence>
<evidence type="ECO:0000256" key="22">
    <source>
        <dbReference type="ARBA" id="ARBA00023180"/>
    </source>
</evidence>
<dbReference type="FunFam" id="4.10.900.10:FF:000003">
    <property type="entry name" value="Desmoglein 1"/>
    <property type="match status" value="5"/>
</dbReference>
<feature type="domain" description="Cadherin" evidence="29">
    <location>
        <begin position="2614"/>
        <end position="2709"/>
    </location>
</feature>
<feature type="region of interest" description="Disordered" evidence="27">
    <location>
        <begin position="3251"/>
        <end position="3273"/>
    </location>
</feature>
<evidence type="ECO:0000256" key="3">
    <source>
        <dbReference type="ARBA" id="ARBA00004613"/>
    </source>
</evidence>
<keyword evidence="20 28" id="KW-1133">Transmembrane helix</keyword>
<evidence type="ECO:0000256" key="17">
    <source>
        <dbReference type="ARBA" id="ARBA00022889"/>
    </source>
</evidence>
<evidence type="ECO:0000256" key="15">
    <source>
        <dbReference type="ARBA" id="ARBA00022737"/>
    </source>
</evidence>
<dbReference type="SUPFAM" id="SSF49472">
    <property type="entry name" value="Transthyretin (synonym: prealbumin)"/>
    <property type="match status" value="1"/>
</dbReference>
<keyword evidence="31" id="KW-1185">Reference proteome</keyword>
<feature type="domain" description="Cadherin" evidence="29">
    <location>
        <begin position="141"/>
        <end position="252"/>
    </location>
</feature>
<dbReference type="SUPFAM" id="SSF49313">
    <property type="entry name" value="Cadherin-like"/>
    <property type="match status" value="19"/>
</dbReference>
<evidence type="ECO:0000256" key="27">
    <source>
        <dbReference type="SAM" id="MobiDB-lite"/>
    </source>
</evidence>
<dbReference type="GO" id="GO:0007156">
    <property type="term" value="P:homophilic cell adhesion via plasma membrane adhesion molecules"/>
    <property type="evidence" value="ECO:0007669"/>
    <property type="project" value="InterPro"/>
</dbReference>
<evidence type="ECO:0000256" key="9">
    <source>
        <dbReference type="ARBA" id="ARBA00022641"/>
    </source>
</evidence>
<keyword evidence="7" id="KW-1003">Cell membrane</keyword>
<dbReference type="PRINTS" id="PR00189">
    <property type="entry name" value="TRNSTHYRETIN"/>
</dbReference>
<dbReference type="GO" id="GO:0005886">
    <property type="term" value="C:plasma membrane"/>
    <property type="evidence" value="ECO:0007669"/>
    <property type="project" value="UniProtKB-SubCell"/>
</dbReference>
<accession>A0A8J7NHH6</accession>
<feature type="transmembrane region" description="Helical" evidence="28">
    <location>
        <begin position="3033"/>
        <end position="3057"/>
    </location>
</feature>
<keyword evidence="21 28" id="KW-0472">Membrane</keyword>
<comment type="similarity">
    <text evidence="4">Belongs to the transthyretin family.</text>
</comment>
<dbReference type="GO" id="GO:0030057">
    <property type="term" value="C:desmosome"/>
    <property type="evidence" value="ECO:0007669"/>
    <property type="project" value="UniProtKB-SubCell"/>
</dbReference>
<dbReference type="GO" id="GO:0045216">
    <property type="term" value="P:cell-cell junction organization"/>
    <property type="evidence" value="ECO:0007669"/>
    <property type="project" value="UniProtKB-ARBA"/>
</dbReference>
<feature type="domain" description="Cadherin" evidence="29">
    <location>
        <begin position="3450"/>
        <end position="3570"/>
    </location>
</feature>
<evidence type="ECO:0000256" key="12">
    <source>
        <dbReference type="ARBA" id="ARBA00022702"/>
    </source>
</evidence>
<feature type="domain" description="Cadherin" evidence="29">
    <location>
        <begin position="1889"/>
        <end position="2007"/>
    </location>
</feature>
<feature type="domain" description="Cadherin" evidence="29">
    <location>
        <begin position="2702"/>
        <end position="2811"/>
    </location>
</feature>
<evidence type="ECO:0000256" key="25">
    <source>
        <dbReference type="RuleBase" id="RU003318"/>
    </source>
</evidence>
<dbReference type="InterPro" id="IPR000233">
    <property type="entry name" value="Cadherin_Y-type_LIR"/>
</dbReference>
<feature type="domain" description="Cadherin" evidence="29">
    <location>
        <begin position="60"/>
        <end position="141"/>
    </location>
</feature>
<dbReference type="Pfam" id="PF01049">
    <property type="entry name" value="CADH_Y-type_LIR"/>
    <property type="match status" value="4"/>
</dbReference>
<keyword evidence="12" id="KW-0372">Hormone</keyword>
<gene>
    <name evidence="30" type="primary">Dsg2</name>
    <name evidence="30" type="ORF">GTO95_0002667</name>
</gene>
<dbReference type="InterPro" id="IPR050971">
    <property type="entry name" value="Cadherin-domain_protein"/>
</dbReference>
<dbReference type="InterPro" id="IPR023416">
    <property type="entry name" value="Transthyretin/HIU_hydrolase_d"/>
</dbReference>
<dbReference type="InterPro" id="IPR002126">
    <property type="entry name" value="Cadherin-like_dom"/>
</dbReference>
<feature type="domain" description="Cadherin" evidence="29">
    <location>
        <begin position="876"/>
        <end position="958"/>
    </location>
</feature>
<keyword evidence="9" id="KW-0765">Sulfation</keyword>
<name>A0A8J7NHH6_ATRSP</name>
<dbReference type="InterPro" id="IPR036817">
    <property type="entry name" value="Transthyretin/HIU_hydrolase_sf"/>
</dbReference>
<evidence type="ECO:0000256" key="18">
    <source>
        <dbReference type="ARBA" id="ARBA00022920"/>
    </source>
</evidence>
<feature type="domain" description="Cadherin" evidence="29">
    <location>
        <begin position="3685"/>
        <end position="3796"/>
    </location>
</feature>
<evidence type="ECO:0000256" key="16">
    <source>
        <dbReference type="ARBA" id="ARBA00022837"/>
    </source>
</evidence>
<feature type="domain" description="Cadherin" evidence="29">
    <location>
        <begin position="2812"/>
        <end position="2923"/>
    </location>
</feature>
<dbReference type="FunFam" id="2.60.40.60:FF:000031">
    <property type="entry name" value="Cadherin 3"/>
    <property type="match status" value="4"/>
</dbReference>
<sequence>MKYIFKLCTVLYLKVFQKQVEAKENVQLMRQKREWVIPPIKVPENEDYTKKEYIAKIRSDQESAKKVFYEIRGKGADQEPFHIFVVDRNTGNIRVTDILDREDIAFYNLTGVATDAFGNIVETDINLRIAVEDKNDCFPVFKENQMGKVEELSKAGTLVMQIIATDDDDPATDNAKIKYSIVSQSPPEPQMFYIDEDTGMVYVKTDTLDRETVDTYTLVVQGRDLNGKITGNVGQGTVKIQVSDVNDNVPTLEKDEELDYETMQNLNLAVAVRNKAEYSGAVVPLLLLFCSCGGLGVGGKGGAFLDMPFDTKEHLISYHTEGQGEDKAVPPLEAYQGGFVSGVGTLAAGSRGSQTAIAEGVFGNGQSTIRQTAGFGVNAETDGRALGDINYRRNSSIRNSRSEVRESYYDGIALPDAYLEEYYMQKSMCVAEEDQIQKDGLLIYDSEGQESPGGSVGCCSFIEGDDDLEFLNDLGPKFKTLAEICTSKEMKSEVLVPPAVPTVQDVAVTRTEIKRENTVITDAVRPQPSAVPQPQIQKNVVTEQYSSTTLPAMHLRENVVVPSPAYVIQQPVYYTTTPAVQPTRYIVEPQVHNTVLVSERPAAPNVQGVLLLNEGPGSEKVLFQEKRVVSGSAVQGGALGYLHGTLNRDLLCNVIRGSSRAGAEPGSRPQSADTRQGGERWFLTAKARCRRRGMSSPVRPSRFGWGLALPDAPPPLSSLELAAGIGLLLLVMFLLTGIAKDMSGNEVEKDIVLRISVEDKNDCLPVFKMNQIGEIHELSTSVMQVIATDNDDPATINVVIKYSILSQSPPDQVMFEINETTGMIYVKKPTLDREVQDTYTLIVQGTDMNGAINGNTGTGSVVIKILDVNDNVPTLEKEEYAGSVEENTENVEIMRIKALDKDLEFTENWEAVFDIVSGNEGGYFSIVTNSKTNEGILMLHKVQYRQSFQIHHFYFLIVSEGQINFTFLLCSFAVLLQEGAFLIVISRPGLLLIAPVAGCGLRWGGEFDWGNYEEMQNLELGVAVRNKAAFHGSAASAYSSSMKTYPIKIQVKNQPEGPRFNPKVKAISISEESKKVMINTVIAKYPAVDGDTGKPAERVRYAKGLDPDNWLTIDEKTAEIKLNKLPDRESKYLTNGTYYAKILVMTEDMPSKTATGTIALQVEDSNDHCPVLTSTSQVLCTESRAVVVTAEDGDADPNGPPFEFEIIPEGTKGTWRAEKLNGTTAILRTQDNLWPGSYEVAVEVKDQQGLSCPDKQVVKVDVCTCDKEQTACVSARKTTGAELGAAGLGLLILGFLMMLLVPLLLLFCSCGGLGVGGKGGAFLDMPFDTKEHLIAYHTAVPLLTAPVQMSAGGYQVSSGLMTAGAGAMTGAGAGAMAMTGAGAGGMAMAGAGATISTKEYMMAVNNAQASRYSFYAGGGSRHEGDMMYRGNSHAFTSGFESRETAYDGMALPEGYLEEYYMKKSMYMAEEDQIQKDGLLIYDFEGRESPVGSVGCCSFIEGDNDLEFLNDLGPKFKTLAEICTGDKMKSEVLVTPPMHTVQDAAVTRTEIKRENTVTTDVVRPQPSPVPQSQIQQNVVTEQYSSTTLPAMHLRENVVVPSPAYVIQQPVYYTTTPVVQSTRYIVEPQVHNTVLVSERPAAPNVQGVLLLNEGPGSEKVLFQEKRVVGCWQGELLSLSSPRGLVRTIRSDFENKQTIFYEIKGKGADEEPMNLFVVDRARGTIRVNDILDREEIAVYNLTGIALNQSYKAVEDKINLTIVVVDKNDCPPVFKINQVGEIKELSAKGKITFILGTLVMQVIATDDDDPATDHAKIKYSIVSQSPPEPEMFYIDEDTGMVYVKKATLDRETIDSYTLVVQGRDMDGAITGNTGEGEIQIKILDVNDNVPTLEKDEYSASVEENTANIEVMRLRALDKDLEFTDNWETEFDIVSGNEAGYFSIVKGSQANEAIVMLNKALDYEEMQNVDIAVALRNKAAYYSEAGMVFGSGLGKSYPIRIQVKNQPEGPRFSPKVKAISISEDKKKLNISRVIAKYPAINGDTGKPAERVRYAKAFDPDNWLSIDEKTAEIKLNKLPDRESKQLINGTYYAKILVMTEDFPAKTTTGTIALQVEDHNDHCPVLTSTSQVLCNKSRAVFVTAEDGDIDPNGPPFDFKIIPEGTKGTWRVEKLNGTTAILRVQENLWPGSYEVTVEVKDQQGLSCPDKQVVKIDVCTCGGDEKNCGRTEKISGATFGSAGVGLLILGLLMLLLVPLLLLFCSCGGLGVGGRGGYFLDVPFDTKEHLISYHTEGQGEDKAVPPLEAYLGGFVPGVGTLAAGSRGSQMVTREGGLVNGQRTIKKTSGFGVNAESDGRALGDMNYRRNSSIRNSKSEVRESYYDGIALPDTYLKEYYMQKSMYVTEEDQIQKDGLLIYDFEGRESPGGSVGCCSFIEGDDDLEFLNDLGPKFTTLAEICTGEEKKSELLVPPAMPTVQDVAVTRTEIKRENTVTTDAVRPQPSAVPQPQIQKNVVTEQYSSNTLPAMHLRENVVVPSPAYVIQQPVYYTTTPVVQPTRYIVEPQVHNTVLVSERPAAPNVQGVLLVNEGPGSEKVMVQENRVVSGSAVQGGALGVLHGTLNRGTPVARMTATDDDDPATDHTKIKYSIVSQSPPEPQIFGMNETTGMISVIEPCLNREVRLIVRPISQGNNRNTGTGTVHIPVLGVNENDVDENTENVEVMRIKAFDKDLEFTENWEAVFDFVSGNEGGYFSFTTDTKTNEGILMLNKALDYEAIHSLELSVAVRNKVVIHSGAAASFSSGKKMYPLKIHVKNQPEGPRFIPKVKTVSISEETKKVKLNSVITKYLAVNSDTGMTAERVRYAKAFDPDNWLSIDESTAEIKLNKLPDRESKFLVNGTYYAKVMVMTNDLPAKSATGTIALQVEDSNDHCPVLTSTSQVLCTESTAVFVTAEDEDADPNGPPFEFEIIPEGTKGTWMVEPLNDTTAILRTHDNLWPGSYGIAVEVKDQQGLSCPDKQVVKIDVCTCNEQKTCEATRKTTGAGLGFAAMGLLILGFLMLLLVPLLLLFCSCGGLGVGGKGGAFLDMPFDTKEHLIAYHTEGQGEDKVPFAPLEIVPGRFYFGKEEWDFMSSKNNFRHDNRQFDRVWHDNVHVKTGNMSQEEMLKQIRSGTTYSIHEDSYVDTALSERYLENYYTQKSKYITEHDNKRKEEALVFYFEGRESPVGSVGCCSFIEGDDDLEFLNDLGPKFKTLAEICTSKESKAEDSVIPSRPTKQDSTALSHAVSSEENVVTTETKTPSPVLPAMIQQSTESPSAIFKTTDIRENVAVSNSAYVTQQPVYYTTTPVVQPTRYIVEPQVHNTVLVSERPASPNVQGVLLVNEGPGSEKAFKNSVEAMENGQQQEPEKQWILPPIKITENTDYREKECIAWLTGTVKDLHNKLLEEPLEIQIIVEDKNDCVPVFKDNQKGEVLERSPTGKKNIFYISSTTVVQITATDDDDPATDHAKITYRITSQSPRYPDQMFKISERGMIYVDKPTLDRERQNNYTLIVHAIDMNGAPNGNTGTGTVHITILDVNDNPPTLEKDEYSGSVKENKANVEVMRLKAFDKDLEFTENWEAVFDFVSGNEGGYFSFITDTKTNEGILMLNKPLENEAVRTLELGVAVRNRVAYYDGAEFSPRRKNYPVKIQVKPEGPLFIPNVMVVSVSEERKKVIINRVIAKYPAFDRHTRKIIEKVRYAKAYDPDNWLSIDVKTAEIKLNKLPDRESRFLVNGTYYARVLVITENFPAKTATGTIAFQVEDHNDHCPVLTSTSQVLCTESTAVLVTAEDGDIDPNGPPFDFKIIPEGTKGTWRAEKLNETTAILRALDKLWPGSYGVAVEVKDQQGFACADKQVVKIDVCTCNEQKTCEATRKSTGAGLGFAAMGLLILGFLMLLFVTLMLLFCSCGGFKGGEIADNQFVTEGLLMPFNTEEKGEDKVSGLILLHPVEQRWLVEGAEAYSGKRQAHHWIHPEQDASPSQLHTQTGTHSHQGQFSPKPNNLPACFLTGVPCLKAPLGPVFGISRVKTGEGAGLHRQWSIKKTFRDLDKRFEGSRTDNIHEEALSKKVLKKSQSSYSRFEDVCVDIALSEVFLKAYYSQKSKYAAEKALTVTDGVLVFDSEGRESPVGSVGCCSFIEGDDDDLEFLNDLRPKFKTLAEICMVENADKYSGTWYKNPQGSPSIPEEGSCADIRMARTVIFIFLTAAIFLCDAAPVDQGDHSANDKCPLMVKILDAVRGMPAAAVKLKVSRQAEDKTWKEVATGVTDAKGEVHDLIGEADFSAGVYKVEFDTKSYWKAEGRIPFHEVADVVFEANTDGHRHYTLALLLSPFSYTTTAVITKAHE</sequence>
<evidence type="ECO:0000256" key="11">
    <source>
        <dbReference type="ARBA" id="ARBA00022692"/>
    </source>
</evidence>
<dbReference type="InterPro" id="IPR000895">
    <property type="entry name" value="Transthyretin/HIU_hydrolase"/>
</dbReference>
<dbReference type="CDD" id="cd11304">
    <property type="entry name" value="Cadherin_repeat"/>
    <property type="match status" value="13"/>
</dbReference>
<dbReference type="FunFam" id="2.60.40.60:FF:000011">
    <property type="entry name" value="Cadherin 1"/>
    <property type="match status" value="2"/>
</dbReference>
<evidence type="ECO:0000256" key="1">
    <source>
        <dbReference type="ARBA" id="ARBA00004251"/>
    </source>
</evidence>
<proteinExistence type="inferred from homology"/>
<evidence type="ECO:0000259" key="29">
    <source>
        <dbReference type="PROSITE" id="PS50268"/>
    </source>
</evidence>
<evidence type="ECO:0000256" key="5">
    <source>
        <dbReference type="ARBA" id="ARBA00021606"/>
    </source>
</evidence>
<dbReference type="SMART" id="SM00112">
    <property type="entry name" value="CA"/>
    <property type="match status" value="14"/>
</dbReference>
<feature type="compositionally biased region" description="Polar residues" evidence="27">
    <location>
        <begin position="3263"/>
        <end position="3273"/>
    </location>
</feature>
<feature type="domain" description="Cadherin" evidence="29">
    <location>
        <begin position="1683"/>
        <end position="1770"/>
    </location>
</feature>
<feature type="transmembrane region" description="Helical" evidence="28">
    <location>
        <begin position="3906"/>
        <end position="3930"/>
    </location>
</feature>
<comment type="caution">
    <text evidence="30">The sequence shown here is derived from an EMBL/GenBank/DDBJ whole genome shotgun (WGS) entry which is preliminary data.</text>
</comment>
<dbReference type="PRINTS" id="PR00205">
    <property type="entry name" value="CADHERIN"/>
</dbReference>
<comment type="function">
    <text evidence="26">Cadherins are calcium-dependent cell adhesion proteins.</text>
</comment>
<keyword evidence="22" id="KW-0325">Glycoprotein</keyword>
<dbReference type="GO" id="GO:0005576">
    <property type="term" value="C:extracellular region"/>
    <property type="evidence" value="ECO:0007669"/>
    <property type="project" value="UniProtKB-SubCell"/>
</dbReference>
<evidence type="ECO:0000256" key="7">
    <source>
        <dbReference type="ARBA" id="ARBA00022475"/>
    </source>
</evidence>
<feature type="transmembrane region" description="Helical" evidence="28">
    <location>
        <begin position="2230"/>
        <end position="2255"/>
    </location>
</feature>
<dbReference type="Pfam" id="PF00028">
    <property type="entry name" value="Cadherin"/>
    <property type="match status" value="10"/>
</dbReference>
<comment type="subcellular location">
    <subcellularLocation>
        <location evidence="2">Cell junction</location>
        <location evidence="2">Desmosome</location>
    </subcellularLocation>
    <subcellularLocation>
        <location evidence="1 25">Cell membrane</location>
        <topology evidence="1 25">Single-pass type I membrane protein</topology>
    </subcellularLocation>
    <subcellularLocation>
        <location evidence="3">Secreted</location>
    </subcellularLocation>
</comment>
<evidence type="ECO:0000256" key="20">
    <source>
        <dbReference type="ARBA" id="ARBA00022989"/>
    </source>
</evidence>
<dbReference type="FunFam" id="2.60.40.60:FF:000068">
    <property type="entry name" value="Desmoglein 1"/>
    <property type="match status" value="4"/>
</dbReference>
<dbReference type="Gene3D" id="2.60.40.60">
    <property type="entry name" value="Cadherins"/>
    <property type="match status" value="19"/>
</dbReference>
<dbReference type="InterPro" id="IPR015919">
    <property type="entry name" value="Cadherin-like_sf"/>
</dbReference>
<keyword evidence="14" id="KW-0732">Signal</keyword>
<dbReference type="PANTHER" id="PTHR24025:SF1">
    <property type="entry name" value="DESMOGLEIN-2"/>
    <property type="match status" value="1"/>
</dbReference>
<keyword evidence="16 24" id="KW-0106">Calcium</keyword>
<feature type="domain" description="Cadherin" evidence="29">
    <location>
        <begin position="764"/>
        <end position="875"/>
    </location>
</feature>
<feature type="domain" description="Cadherin" evidence="29">
    <location>
        <begin position="1792"/>
        <end position="1888"/>
    </location>
</feature>
<keyword evidence="6" id="KW-0813">Transport</keyword>
<dbReference type="Gene3D" id="2.60.40.180">
    <property type="entry name" value="Transthyretin/hydroxyisourate hydrolase domain"/>
    <property type="match status" value="1"/>
</dbReference>
<dbReference type="InterPro" id="IPR027397">
    <property type="entry name" value="Catenin-bd_sf"/>
</dbReference>
<keyword evidence="19" id="KW-0965">Cell junction</keyword>
<reference evidence="30" key="1">
    <citation type="journal article" date="2021" name="Cell">
        <title>Tracing the genetic footprints of vertebrate landing in non-teleost ray-finned fishes.</title>
        <authorList>
            <person name="Bi X."/>
            <person name="Wang K."/>
            <person name="Yang L."/>
            <person name="Pan H."/>
            <person name="Jiang H."/>
            <person name="Wei Q."/>
            <person name="Fang M."/>
            <person name="Yu H."/>
            <person name="Zhu C."/>
            <person name="Cai Y."/>
            <person name="He Y."/>
            <person name="Gan X."/>
            <person name="Zeng H."/>
            <person name="Yu D."/>
            <person name="Zhu Y."/>
            <person name="Jiang H."/>
            <person name="Qiu Q."/>
            <person name="Yang H."/>
            <person name="Zhang Y.E."/>
            <person name="Wang W."/>
            <person name="Zhu M."/>
            <person name="He S."/>
            <person name="Zhang G."/>
        </authorList>
    </citation>
    <scope>NUCLEOTIDE SEQUENCE</scope>
    <source>
        <strain evidence="30">Allg_001</strain>
    </source>
</reference>
<dbReference type="EMBL" id="JAAWVO010011385">
    <property type="protein sequence ID" value="MBN3313341.1"/>
    <property type="molecule type" value="Genomic_DNA"/>
</dbReference>
<dbReference type="FunFam" id="2.60.40.60:FF:000019">
    <property type="entry name" value="Cadherin 2"/>
    <property type="match status" value="2"/>
</dbReference>
<keyword evidence="11 25" id="KW-0812">Transmembrane</keyword>
<feature type="domain" description="Cadherin" evidence="29">
    <location>
        <begin position="1061"/>
        <end position="1172"/>
    </location>
</feature>
<feature type="region of interest" description="Disordered" evidence="27">
    <location>
        <begin position="4002"/>
        <end position="4021"/>
    </location>
</feature>
<dbReference type="FunFam" id="2.60.40.60:FF:000083">
    <property type="entry name" value="Desmoglein 1"/>
    <property type="match status" value="2"/>
</dbReference>
<dbReference type="FunFam" id="2.60.40.60:FF:000074">
    <property type="entry name" value="Desmoglein 4"/>
    <property type="match status" value="4"/>
</dbReference>
<dbReference type="Proteomes" id="UP000736164">
    <property type="component" value="Unassembled WGS sequence"/>
</dbReference>
<dbReference type="GO" id="GO:0055113">
    <property type="term" value="P:epiboly involved in gastrulation with mouth forming second"/>
    <property type="evidence" value="ECO:0007669"/>
    <property type="project" value="UniProtKB-ARBA"/>
</dbReference>
<evidence type="ECO:0000256" key="24">
    <source>
        <dbReference type="PROSITE-ProRule" id="PRU00043"/>
    </source>
</evidence>
<feature type="domain" description="Cadherin" evidence="29">
    <location>
        <begin position="2008"/>
        <end position="2119"/>
    </location>
</feature>
<keyword evidence="10" id="KW-0165">Cleavage on pair of basic residues</keyword>
<evidence type="ECO:0000256" key="23">
    <source>
        <dbReference type="ARBA" id="ARBA00031604"/>
    </source>
</evidence>
<evidence type="ECO:0000256" key="6">
    <source>
        <dbReference type="ARBA" id="ARBA00022448"/>
    </source>
</evidence>
<keyword evidence="13" id="KW-0479">Metal-binding</keyword>
<keyword evidence="18" id="KW-0795">Thyroid hormone</keyword>
<evidence type="ECO:0000256" key="21">
    <source>
        <dbReference type="ARBA" id="ARBA00023136"/>
    </source>
</evidence>
<dbReference type="GO" id="GO:0005509">
    <property type="term" value="F:calcium ion binding"/>
    <property type="evidence" value="ECO:0007669"/>
    <property type="project" value="UniProtKB-UniRule"/>
</dbReference>
<evidence type="ECO:0000256" key="4">
    <source>
        <dbReference type="ARBA" id="ARBA00007893"/>
    </source>
</evidence>
<evidence type="ECO:0000256" key="14">
    <source>
        <dbReference type="ARBA" id="ARBA00022729"/>
    </source>
</evidence>
<dbReference type="SMART" id="SM00095">
    <property type="entry name" value="TR_THY"/>
    <property type="match status" value="1"/>
</dbReference>
<dbReference type="PROSITE" id="PS00232">
    <property type="entry name" value="CADHERIN_1"/>
    <property type="match status" value="7"/>
</dbReference>
<evidence type="ECO:0000313" key="30">
    <source>
        <dbReference type="EMBL" id="MBN3313341.1"/>
    </source>
</evidence>
<protein>
    <recommendedName>
        <fullName evidence="5">Transthyretin</fullName>
    </recommendedName>
    <alternativeName>
        <fullName evidence="23">Prealbumin</fullName>
    </alternativeName>
</protein>
<evidence type="ECO:0000256" key="10">
    <source>
        <dbReference type="ARBA" id="ARBA00022685"/>
    </source>
</evidence>
<feature type="transmembrane region" description="Helical" evidence="28">
    <location>
        <begin position="1283"/>
        <end position="1307"/>
    </location>
</feature>
<evidence type="ECO:0000313" key="31">
    <source>
        <dbReference type="Proteomes" id="UP000736164"/>
    </source>
</evidence>
<dbReference type="GO" id="GO:0005179">
    <property type="term" value="F:hormone activity"/>
    <property type="evidence" value="ECO:0007669"/>
    <property type="project" value="UniProtKB-KW"/>
</dbReference>
<evidence type="ECO:0000256" key="8">
    <source>
        <dbReference type="ARBA" id="ARBA00022525"/>
    </source>
</evidence>
<dbReference type="FunFam" id="2.60.40.180:FF:000002">
    <property type="entry name" value="Transthyretin"/>
    <property type="match status" value="1"/>
</dbReference>
<dbReference type="PROSITE" id="PS50268">
    <property type="entry name" value="CADHERIN_2"/>
    <property type="match status" value="15"/>
</dbReference>
<feature type="domain" description="Cadherin" evidence="29">
    <location>
        <begin position="3571"/>
        <end position="3688"/>
    </location>
</feature>
<evidence type="ECO:0000256" key="26">
    <source>
        <dbReference type="RuleBase" id="RU004357"/>
    </source>
</evidence>
<feature type="non-terminal residue" evidence="30">
    <location>
        <position position="1"/>
    </location>
</feature>
<dbReference type="PANTHER" id="PTHR24025">
    <property type="entry name" value="DESMOGLEIN FAMILY MEMBER"/>
    <property type="match status" value="1"/>
</dbReference>